<dbReference type="Gramene" id="Bo8g033770.1">
    <property type="protein sequence ID" value="Bo8g033770.1"/>
    <property type="gene ID" value="Bo8g033770"/>
</dbReference>
<dbReference type="STRING" id="109376.A0A0D3DLE2"/>
<reference evidence="3 4" key="1">
    <citation type="journal article" date="2014" name="Genome Biol.">
        <title>Transcriptome and methylome profiling reveals relics of genome dominance in the mesopolyploid Brassica oleracea.</title>
        <authorList>
            <person name="Parkin I.A."/>
            <person name="Koh C."/>
            <person name="Tang H."/>
            <person name="Robinson S.J."/>
            <person name="Kagale S."/>
            <person name="Clarke W.E."/>
            <person name="Town C.D."/>
            <person name="Nixon J."/>
            <person name="Krishnakumar V."/>
            <person name="Bidwell S.L."/>
            <person name="Denoeud F."/>
            <person name="Belcram H."/>
            <person name="Links M.G."/>
            <person name="Just J."/>
            <person name="Clarke C."/>
            <person name="Bender T."/>
            <person name="Huebert T."/>
            <person name="Mason A.S."/>
            <person name="Pires J.C."/>
            <person name="Barker G."/>
            <person name="Moore J."/>
            <person name="Walley P.G."/>
            <person name="Manoli S."/>
            <person name="Batley J."/>
            <person name="Edwards D."/>
            <person name="Nelson M.N."/>
            <person name="Wang X."/>
            <person name="Paterson A.H."/>
            <person name="King G."/>
            <person name="Bancroft I."/>
            <person name="Chalhoub B."/>
            <person name="Sharpe A.G."/>
        </authorList>
    </citation>
    <scope>NUCLEOTIDE SEQUENCE</scope>
    <source>
        <strain evidence="3 4">cv. TO1000</strain>
    </source>
</reference>
<dbReference type="Pfam" id="PF03732">
    <property type="entry name" value="Retrotrans_gag"/>
    <property type="match status" value="1"/>
</dbReference>
<dbReference type="AlphaFoldDB" id="A0A0D3DLE2"/>
<dbReference type="EnsemblPlants" id="Bo8g033770.1">
    <property type="protein sequence ID" value="Bo8g033770.1"/>
    <property type="gene ID" value="Bo8g033770"/>
</dbReference>
<feature type="domain" description="Retrotransposon gag" evidence="2">
    <location>
        <begin position="191"/>
        <end position="232"/>
    </location>
</feature>
<name>A0A0D3DLE2_BRAOL</name>
<accession>A0A0D3DLE2</accession>
<proteinExistence type="predicted"/>
<dbReference type="eggNOG" id="KOG0017">
    <property type="taxonomic scope" value="Eukaryota"/>
</dbReference>
<keyword evidence="4" id="KW-1185">Reference proteome</keyword>
<dbReference type="InterPro" id="IPR005162">
    <property type="entry name" value="Retrotrans_gag_dom"/>
</dbReference>
<feature type="region of interest" description="Disordered" evidence="1">
    <location>
        <begin position="336"/>
        <end position="362"/>
    </location>
</feature>
<sequence>MLRHCSSDVEVLFIRCRGTVRLDTVHPTLIDTVYPTSIDTVHFPSIDIVHPATVHRILFIRALLIITLFIPDTVHPDTVHPVKNDTTCRETEKIEVLILKVDENEMLRDEEGRIRNSAGQFINAQGAVIPDVIVVAEMNNFDLSREWYDWVGQDPFQGLPHQDPRNHIEELEDLVSRGEHNEVFEYHMLCKIFPYSISGNAFSWFSQLQPGSLTSWDDIEKAFLYKFLGDAEATGEKEKNDKWDRFLASLDEEYMIPIQLLDDIMPKADEQHVFGELSRVEESTSTSNDTSTSTSIDGTISTSTDDKISTSIDITTSSSIDSGRVSEQKEFDVCENLRDGDTTRRSDKSGGKKRRNWKKRKRIKDGPQVKLALLFMLRIERECPSVLLEDKQKEFELVFQQCHRFEFNQHPVAEVMLVLLKSSQSASREEAVEEMKDCRSM</sequence>
<feature type="compositionally biased region" description="Low complexity" evidence="1">
    <location>
        <begin position="283"/>
        <end position="302"/>
    </location>
</feature>
<evidence type="ECO:0000256" key="1">
    <source>
        <dbReference type="SAM" id="MobiDB-lite"/>
    </source>
</evidence>
<dbReference type="Proteomes" id="UP000032141">
    <property type="component" value="Chromosome C8"/>
</dbReference>
<dbReference type="HOGENOM" id="CLU_017414_3_0_1"/>
<reference evidence="3" key="2">
    <citation type="submission" date="2015-03" db="UniProtKB">
        <authorList>
            <consortium name="EnsemblPlants"/>
        </authorList>
    </citation>
    <scope>IDENTIFICATION</scope>
</reference>
<evidence type="ECO:0000313" key="4">
    <source>
        <dbReference type="Proteomes" id="UP000032141"/>
    </source>
</evidence>
<evidence type="ECO:0000259" key="2">
    <source>
        <dbReference type="Pfam" id="PF03732"/>
    </source>
</evidence>
<feature type="region of interest" description="Disordered" evidence="1">
    <location>
        <begin position="277"/>
        <end position="302"/>
    </location>
</feature>
<feature type="compositionally biased region" description="Basic and acidic residues" evidence="1">
    <location>
        <begin position="336"/>
        <end position="350"/>
    </location>
</feature>
<protein>
    <recommendedName>
        <fullName evidence="2">Retrotransposon gag domain-containing protein</fullName>
    </recommendedName>
</protein>
<feature type="compositionally biased region" description="Basic residues" evidence="1">
    <location>
        <begin position="351"/>
        <end position="362"/>
    </location>
</feature>
<evidence type="ECO:0000313" key="3">
    <source>
        <dbReference type="EnsemblPlants" id="Bo8g033770.1"/>
    </source>
</evidence>
<dbReference type="PANTHER" id="PTHR33223">
    <property type="entry name" value="CCHC-TYPE DOMAIN-CONTAINING PROTEIN"/>
    <property type="match status" value="1"/>
</dbReference>
<organism evidence="3 4">
    <name type="scientific">Brassica oleracea var. oleracea</name>
    <dbReference type="NCBI Taxonomy" id="109376"/>
    <lineage>
        <taxon>Eukaryota</taxon>
        <taxon>Viridiplantae</taxon>
        <taxon>Streptophyta</taxon>
        <taxon>Embryophyta</taxon>
        <taxon>Tracheophyta</taxon>
        <taxon>Spermatophyta</taxon>
        <taxon>Magnoliopsida</taxon>
        <taxon>eudicotyledons</taxon>
        <taxon>Gunneridae</taxon>
        <taxon>Pentapetalae</taxon>
        <taxon>rosids</taxon>
        <taxon>malvids</taxon>
        <taxon>Brassicales</taxon>
        <taxon>Brassicaceae</taxon>
        <taxon>Brassiceae</taxon>
        <taxon>Brassica</taxon>
    </lineage>
</organism>
<dbReference type="PANTHER" id="PTHR33223:SF11">
    <property type="entry name" value="ELEMENT PROTEIN, PUTATIVE-RELATED"/>
    <property type="match status" value="1"/>
</dbReference>